<evidence type="ECO:0000313" key="4">
    <source>
        <dbReference type="Proteomes" id="UP000009168"/>
    </source>
</evidence>
<evidence type="ECO:0000313" key="3">
    <source>
        <dbReference type="EMBL" id="EAR86063.2"/>
    </source>
</evidence>
<proteinExistence type="predicted"/>
<feature type="region of interest" description="Disordered" evidence="2">
    <location>
        <begin position="1"/>
        <end position="30"/>
    </location>
</feature>
<feature type="compositionally biased region" description="Polar residues" evidence="2">
    <location>
        <begin position="1166"/>
        <end position="1180"/>
    </location>
</feature>
<evidence type="ECO:0000256" key="2">
    <source>
        <dbReference type="SAM" id="MobiDB-lite"/>
    </source>
</evidence>
<organism evidence="3 4">
    <name type="scientific">Tetrahymena thermophila (strain SB210)</name>
    <dbReference type="NCBI Taxonomy" id="312017"/>
    <lineage>
        <taxon>Eukaryota</taxon>
        <taxon>Sar</taxon>
        <taxon>Alveolata</taxon>
        <taxon>Ciliophora</taxon>
        <taxon>Intramacronucleata</taxon>
        <taxon>Oligohymenophorea</taxon>
        <taxon>Hymenostomatida</taxon>
        <taxon>Tetrahymenina</taxon>
        <taxon>Tetrahymenidae</taxon>
        <taxon>Tetrahymena</taxon>
    </lineage>
</organism>
<dbReference type="GeneID" id="7822829"/>
<reference evidence="4" key="1">
    <citation type="journal article" date="2006" name="PLoS Biol.">
        <title>Macronuclear genome sequence of the ciliate Tetrahymena thermophila, a model eukaryote.</title>
        <authorList>
            <person name="Eisen J.A."/>
            <person name="Coyne R.S."/>
            <person name="Wu M."/>
            <person name="Wu D."/>
            <person name="Thiagarajan M."/>
            <person name="Wortman J.R."/>
            <person name="Badger J.H."/>
            <person name="Ren Q."/>
            <person name="Amedeo P."/>
            <person name="Jones K.M."/>
            <person name="Tallon L.J."/>
            <person name="Delcher A.L."/>
            <person name="Salzberg S.L."/>
            <person name="Silva J.C."/>
            <person name="Haas B.J."/>
            <person name="Majoros W.H."/>
            <person name="Farzad M."/>
            <person name="Carlton J.M."/>
            <person name="Smith R.K. Jr."/>
            <person name="Garg J."/>
            <person name="Pearlman R.E."/>
            <person name="Karrer K.M."/>
            <person name="Sun L."/>
            <person name="Manning G."/>
            <person name="Elde N.C."/>
            <person name="Turkewitz A.P."/>
            <person name="Asai D.J."/>
            <person name="Wilkes D.E."/>
            <person name="Wang Y."/>
            <person name="Cai H."/>
            <person name="Collins K."/>
            <person name="Stewart B.A."/>
            <person name="Lee S.R."/>
            <person name="Wilamowska K."/>
            <person name="Weinberg Z."/>
            <person name="Ruzzo W.L."/>
            <person name="Wloga D."/>
            <person name="Gaertig J."/>
            <person name="Frankel J."/>
            <person name="Tsao C.-C."/>
            <person name="Gorovsky M.A."/>
            <person name="Keeling P.J."/>
            <person name="Waller R.F."/>
            <person name="Patron N.J."/>
            <person name="Cherry J.M."/>
            <person name="Stover N.A."/>
            <person name="Krieger C.J."/>
            <person name="del Toro C."/>
            <person name="Ryder H.F."/>
            <person name="Williamson S.C."/>
            <person name="Barbeau R.A."/>
            <person name="Hamilton E.P."/>
            <person name="Orias E."/>
        </authorList>
    </citation>
    <scope>NUCLEOTIDE SEQUENCE [LARGE SCALE GENOMIC DNA]</scope>
    <source>
        <strain evidence="4">SB210</strain>
    </source>
</reference>
<evidence type="ECO:0000256" key="1">
    <source>
        <dbReference type="SAM" id="Coils"/>
    </source>
</evidence>
<feature type="coiled-coil region" evidence="1">
    <location>
        <begin position="224"/>
        <end position="349"/>
    </location>
</feature>
<feature type="compositionally biased region" description="Basic and acidic residues" evidence="2">
    <location>
        <begin position="10"/>
        <end position="24"/>
    </location>
</feature>
<feature type="region of interest" description="Disordered" evidence="2">
    <location>
        <begin position="823"/>
        <end position="851"/>
    </location>
</feature>
<sequence>MKSRVNFNITEKERQKKEEEEIRKRQQAYDQQINEKRIQLRKEFETYKKTDISSNSNLDLDPKIQIQDNDFKKELDKLKTINEQKRLSLDKLLIQERNNNALNRSTSMESTYKLTSNSQFQNNLNSQNMQATNGFFATRNSLMSRQEQQSQMDERNFKKSFNFSKNGFSKSYYRSKSTQFMPAKSVYDQSTIKNHIEDIDQLISESEQNIFNENERHDQIITMKNNLLHSIEDYRRKVNQLKRMNDLADQKYKDIFQIELQANDNKRVVNQNVEQAKEQIQNVGKLYKQYKDKKIGISQQLKAENEQEEYFLSNVQIKIEESKSQIIQLEKEIAQLDLEKQKYEKREKESYFVGLYLWSFEEIEKIFLKGQTDNIIQNYIEIEHNSIETPSQMANKNHENGHLNEGSVNCVSTVFGTQINIQSPSGNLQNQNSSKKDLADFNKHNTLGQSKIIRSAQNSSIMSPLVSTPIRLSKKSKRKQLKILENVTANYLDDYEVEPPNFDRKEVLEKIHQYYFDHNENIEPVMEQIMEFYQQLSLKNLLQKSQCEEFIQQKKLLTLELQELENEIKLIKEQNFFVENQNQENQINQQNQTKYPDMKIIFEGQANYLNEVQPKPQIQTKQEIVDEFLNQKIAMDSGFISKIDNKTNKEITSTINVEVFSEYNKETLQLEKENENLQKFIFKSYLNLVEYVERICLIVPLIDFKIDQLQQKTNLYFEFEYVTTQLLKSSSDLFALATNGKSLEKEFQKINEQVMGFHTYQVSGYSFQKSHSSFHSNFNQGQSLQLQHSASNIKDTPQSNIATNNQKQTYLNIPNLQNSISQFSHQNSQIQSTSQGKEASKTSQQTFKRGSQRQLSYLNFDENFGINISSSQRMVEDDQTTLPPPISLFTDKIKEQSIHQNTNNLQKQSTQEREKEQNINQICQEILQDKMARYMLHEQFIKQFISRTLESFPEISNSDILQQIKEEALKILIEKMNQIFTNFQSLYLLIDGYINFIIQQLKERNIEIRNNVQGSDNPPTTGGILSLPKSDFIIKSYMNAYDKQLKYRKNEEEDALQRFARISSQIDKSKLLINSPPSSQNNLGNNTQDQVNKKQAIYKFINEISDLRKNMARKIASPLSGQSFQSIFNNISQSNQNLNGGNNNSMINLGSQQNSVQISNSNGNQKDPNAFQSTNSMTDVNNQPNQQQNQISNRPGSNNFDKNNLKYTEEDFIDEERDHLKMVERKEYDEYLNKDNVEREKKLQEEKKKKIVYHRLIQNAETDSSKQEKSAYRQFALDQDVLFKINKLDNNVQQNDFAEKFSDIIKKENNKISSKLAKEFQKFEFQNIKTNAIYNIRREINLKERKELQKQDLHNKYFLPQQSSTTKNNSELKYYFNINKNKNNQSTNALFKRRNQSQQGFRNEISSNTLIEENHNQNAHSFSANPTSRNYSTTDKILNKQLQIALQKQKTKENSQEVVLKLRNTLYTPKINSLNKNVSSTSTDDMSNFISINNLQNNLQANLAGNFQNNSSLLVSNYPNSANYSNNYPVHYKYLQQDWVQSFTPNNFLNSSQNINSLSNIYLSKNSNIIRKAFTSQSGQRKKPSKQLENQ</sequence>
<feature type="region of interest" description="Disordered" evidence="2">
    <location>
        <begin position="1155"/>
        <end position="1203"/>
    </location>
</feature>
<dbReference type="EMBL" id="GG662864">
    <property type="protein sequence ID" value="EAR86063.2"/>
    <property type="molecule type" value="Genomic_DNA"/>
</dbReference>
<protein>
    <submittedName>
        <fullName evidence="3">Uncharacterized protein</fullName>
    </submittedName>
</protein>
<dbReference type="RefSeq" id="XP_976658.2">
    <property type="nucleotide sequence ID" value="XM_971565.2"/>
</dbReference>
<dbReference type="Proteomes" id="UP000009168">
    <property type="component" value="Unassembled WGS sequence"/>
</dbReference>
<feature type="compositionally biased region" description="Low complexity" evidence="2">
    <location>
        <begin position="1181"/>
        <end position="1193"/>
    </location>
</feature>
<dbReference type="InParanoid" id="I7MDA2"/>
<accession>I7MDA2</accession>
<name>I7MDA2_TETTS</name>
<dbReference type="KEGG" id="tet:TTHERM_00548020"/>
<keyword evidence="1" id="KW-0175">Coiled coil</keyword>
<keyword evidence="4" id="KW-1185">Reference proteome</keyword>
<gene>
    <name evidence="3" type="ORF">TTHERM_00548020</name>
</gene>
<feature type="compositionally biased region" description="Low complexity" evidence="2">
    <location>
        <begin position="1155"/>
        <end position="1165"/>
    </location>
</feature>
<feature type="coiled-coil region" evidence="1">
    <location>
        <begin position="547"/>
        <end position="581"/>
    </location>
</feature>